<keyword evidence="6" id="KW-1185">Reference proteome</keyword>
<dbReference type="InterPro" id="IPR036412">
    <property type="entry name" value="HAD-like_sf"/>
</dbReference>
<feature type="active site" description="Nucleophile" evidence="2">
    <location>
        <position position="28"/>
    </location>
</feature>
<dbReference type="NCBIfam" id="TIGR01460">
    <property type="entry name" value="HAD-SF-IIA"/>
    <property type="match status" value="1"/>
</dbReference>
<gene>
    <name evidence="5" type="ORF">PUN28_003462</name>
</gene>
<dbReference type="SUPFAM" id="SSF56784">
    <property type="entry name" value="HAD-like"/>
    <property type="match status" value="1"/>
</dbReference>
<dbReference type="InterPro" id="IPR023214">
    <property type="entry name" value="HAD_sf"/>
</dbReference>
<protein>
    <recommendedName>
        <fullName evidence="7">4-nitrophenylphosphatase</fullName>
    </recommendedName>
</protein>
<feature type="binding site" evidence="4">
    <location>
        <position position="28"/>
    </location>
    <ligand>
        <name>Mg(2+)</name>
        <dbReference type="ChEBI" id="CHEBI:18420"/>
    </ligand>
</feature>
<comment type="cofactor">
    <cofactor evidence="4">
        <name>Mg(2+)</name>
        <dbReference type="ChEBI" id="CHEBI:18420"/>
    </cofactor>
    <text evidence="4">Divalent metal ions. Mg(2+) is the most effective.</text>
</comment>
<evidence type="ECO:0000256" key="2">
    <source>
        <dbReference type="PIRSR" id="PIRSR000915-1"/>
    </source>
</evidence>
<comment type="similarity">
    <text evidence="1">Belongs to the HAD-like hydrolase superfamily.</text>
</comment>
<dbReference type="GO" id="GO:0005737">
    <property type="term" value="C:cytoplasm"/>
    <property type="evidence" value="ECO:0007669"/>
    <property type="project" value="TreeGrafter"/>
</dbReference>
<dbReference type="Pfam" id="PF13344">
    <property type="entry name" value="Hydrolase_6"/>
    <property type="match status" value="1"/>
</dbReference>
<keyword evidence="4" id="KW-0479">Metal-binding</keyword>
<feature type="binding site" evidence="4">
    <location>
        <position position="248"/>
    </location>
    <ligand>
        <name>Mg(2+)</name>
        <dbReference type="ChEBI" id="CHEBI:18420"/>
    </ligand>
</feature>
<dbReference type="GO" id="GO:0016791">
    <property type="term" value="F:phosphatase activity"/>
    <property type="evidence" value="ECO:0007669"/>
    <property type="project" value="TreeGrafter"/>
</dbReference>
<dbReference type="GO" id="GO:0046872">
    <property type="term" value="F:metal ion binding"/>
    <property type="evidence" value="ECO:0007669"/>
    <property type="project" value="UniProtKB-KW"/>
</dbReference>
<dbReference type="PANTHER" id="PTHR19288">
    <property type="entry name" value="4-NITROPHENYLPHOSPHATASE-RELATED"/>
    <property type="match status" value="1"/>
</dbReference>
<feature type="binding site" evidence="3">
    <location>
        <position position="222"/>
    </location>
    <ligand>
        <name>substrate</name>
    </ligand>
</feature>
<dbReference type="EMBL" id="JADYXP020000003">
    <property type="protein sequence ID" value="KAL0128219.1"/>
    <property type="molecule type" value="Genomic_DNA"/>
</dbReference>
<name>A0AAW2GMS6_9HYME</name>
<keyword evidence="4" id="KW-0460">Magnesium</keyword>
<proteinExistence type="inferred from homology"/>
<accession>A0AAW2GMS6</accession>
<dbReference type="Proteomes" id="UP001430953">
    <property type="component" value="Unassembled WGS sequence"/>
</dbReference>
<dbReference type="PANTHER" id="PTHR19288:SF4">
    <property type="entry name" value="RE04130P-RELATED"/>
    <property type="match status" value="1"/>
</dbReference>
<dbReference type="AlphaFoldDB" id="A0AAW2GMS6"/>
<evidence type="ECO:0000256" key="3">
    <source>
        <dbReference type="PIRSR" id="PIRSR000915-2"/>
    </source>
</evidence>
<dbReference type="Pfam" id="PF13242">
    <property type="entry name" value="Hydrolase_like"/>
    <property type="match status" value="1"/>
</dbReference>
<feature type="active site" description="Proton donor" evidence="2">
    <location>
        <position position="30"/>
    </location>
</feature>
<dbReference type="InterPro" id="IPR006357">
    <property type="entry name" value="HAD-SF_hydro_IIA"/>
</dbReference>
<sequence>MSETKDIIMFSADQMQEFLMSFDIVMSDIDGVIWDLNKPVKGAPESLEKLQNLGKQVYLITNNTTKTVEKYCNDMRHAGFNTTTDNIINPTKAIIWNLKKVNFRGEAFAIVSDVARQYLTEAGIQLVEQPKVINTDIIATLKQVLDRPSVKAVIVDFSANCNWSMLALAISCLKRKDVLYLTGATDRWLLIQSSPLIKILGPGPLMDLISTMSERKPSECGKPSQNLNNFLVEKCNVTNPQRCLFIGDTANQDMKFATLCGFKKLLVGSGFSTLEQAQKEDDTFPDYYLPSLGHLFSSL</sequence>
<comment type="caution">
    <text evidence="5">The sequence shown here is derived from an EMBL/GenBank/DDBJ whole genome shotgun (WGS) entry which is preliminary data.</text>
</comment>
<organism evidence="5 6">
    <name type="scientific">Cardiocondyla obscurior</name>
    <dbReference type="NCBI Taxonomy" id="286306"/>
    <lineage>
        <taxon>Eukaryota</taxon>
        <taxon>Metazoa</taxon>
        <taxon>Ecdysozoa</taxon>
        <taxon>Arthropoda</taxon>
        <taxon>Hexapoda</taxon>
        <taxon>Insecta</taxon>
        <taxon>Pterygota</taxon>
        <taxon>Neoptera</taxon>
        <taxon>Endopterygota</taxon>
        <taxon>Hymenoptera</taxon>
        <taxon>Apocrita</taxon>
        <taxon>Aculeata</taxon>
        <taxon>Formicoidea</taxon>
        <taxon>Formicidae</taxon>
        <taxon>Myrmicinae</taxon>
        <taxon>Cardiocondyla</taxon>
    </lineage>
</organism>
<evidence type="ECO:0000313" key="5">
    <source>
        <dbReference type="EMBL" id="KAL0128219.1"/>
    </source>
</evidence>
<evidence type="ECO:0000256" key="1">
    <source>
        <dbReference type="PIRNR" id="PIRNR000915"/>
    </source>
</evidence>
<evidence type="ECO:0000256" key="4">
    <source>
        <dbReference type="PIRSR" id="PIRSR000915-3"/>
    </source>
</evidence>
<keyword evidence="1" id="KW-0378">Hydrolase</keyword>
<reference evidence="5 6" key="1">
    <citation type="submission" date="2023-03" db="EMBL/GenBank/DDBJ databases">
        <title>High recombination rates correlate with genetic variation in Cardiocondyla obscurior ants.</title>
        <authorList>
            <person name="Errbii M."/>
        </authorList>
    </citation>
    <scope>NUCLEOTIDE SEQUENCE [LARGE SCALE GENOMIC DNA]</scope>
    <source>
        <strain evidence="5">Alpha-2009</strain>
        <tissue evidence="5">Whole body</tissue>
    </source>
</reference>
<dbReference type="Gene3D" id="3.40.50.1000">
    <property type="entry name" value="HAD superfamily/HAD-like"/>
    <property type="match status" value="2"/>
</dbReference>
<evidence type="ECO:0008006" key="7">
    <source>
        <dbReference type="Google" id="ProtNLM"/>
    </source>
</evidence>
<dbReference type="PIRSF" id="PIRSF000915">
    <property type="entry name" value="PGP-type_phosphatase"/>
    <property type="match status" value="1"/>
</dbReference>
<feature type="binding site" evidence="4">
    <location>
        <position position="30"/>
    </location>
    <ligand>
        <name>Mg(2+)</name>
        <dbReference type="ChEBI" id="CHEBI:18420"/>
    </ligand>
</feature>
<evidence type="ECO:0000313" key="6">
    <source>
        <dbReference type="Proteomes" id="UP001430953"/>
    </source>
</evidence>